<dbReference type="EMBL" id="JADQUG010000021">
    <property type="protein sequence ID" value="MBG9354250.1"/>
    <property type="molecule type" value="Genomic_DNA"/>
</dbReference>
<dbReference type="RefSeq" id="WP_196977081.1">
    <property type="nucleotide sequence ID" value="NZ_CP098824.1"/>
</dbReference>
<keyword evidence="3" id="KW-1185">Reference proteome</keyword>
<evidence type="ECO:0000256" key="1">
    <source>
        <dbReference type="SAM" id="MobiDB-lite"/>
    </source>
</evidence>
<feature type="region of interest" description="Disordered" evidence="1">
    <location>
        <begin position="1"/>
        <end position="119"/>
    </location>
</feature>
<sequence length="119" mass="13174">MDGSIRRDVAHDDVSQSPQAPLQLAGPGAADTDPQAGFRGGRIGEDRPGWRDDEAFPGSGTRRFLGVMQRHRKPQVEAARRGRRVGDHQVRTLRSRDASELRRAARSQCSPQYRPESTA</sequence>
<evidence type="ECO:0000313" key="2">
    <source>
        <dbReference type="EMBL" id="MBG9354250.1"/>
    </source>
</evidence>
<reference evidence="2 3" key="1">
    <citation type="journal article" date="2020" name="J. Clin. Microbiol.">
        <title>Assessing the Genetic Diversity of Austrian Corynebacterium diphtheriae Clinical Isolates, 2011-2019.</title>
        <authorList>
            <person name="Schaeffer J."/>
            <person name="Huhulescu S."/>
            <person name="Stoeger A."/>
            <person name="Allerberger F."/>
            <person name="Ruppitsch W."/>
        </authorList>
    </citation>
    <scope>NUCLEOTIDE SEQUENCE [LARGE SCALE GENOMIC DNA]</scope>
    <source>
        <strain evidence="2 3">04-17</strain>
    </source>
</reference>
<feature type="compositionally biased region" description="Basic and acidic residues" evidence="1">
    <location>
        <begin position="42"/>
        <end position="54"/>
    </location>
</feature>
<organism evidence="2 3">
    <name type="scientific">Corynebacterium belfantii</name>
    <dbReference type="NCBI Taxonomy" id="2014537"/>
    <lineage>
        <taxon>Bacteria</taxon>
        <taxon>Bacillati</taxon>
        <taxon>Actinomycetota</taxon>
        <taxon>Actinomycetes</taxon>
        <taxon>Mycobacteriales</taxon>
        <taxon>Corynebacteriaceae</taxon>
        <taxon>Corynebacterium</taxon>
    </lineage>
</organism>
<protein>
    <submittedName>
        <fullName evidence="2">Uncharacterized protein</fullName>
    </submittedName>
</protein>
<feature type="compositionally biased region" description="Basic and acidic residues" evidence="1">
    <location>
        <begin position="1"/>
        <end position="14"/>
    </location>
</feature>
<evidence type="ECO:0000313" key="3">
    <source>
        <dbReference type="Proteomes" id="UP000615580"/>
    </source>
</evidence>
<feature type="compositionally biased region" description="Basic and acidic residues" evidence="1">
    <location>
        <begin position="74"/>
        <end position="103"/>
    </location>
</feature>
<accession>A0ABS0LCR3</accession>
<dbReference type="Proteomes" id="UP000615580">
    <property type="component" value="Unassembled WGS sequence"/>
</dbReference>
<proteinExistence type="predicted"/>
<comment type="caution">
    <text evidence="2">The sequence shown here is derived from an EMBL/GenBank/DDBJ whole genome shotgun (WGS) entry which is preliminary data.</text>
</comment>
<name>A0ABS0LCR3_9CORY</name>
<gene>
    <name evidence="2" type="ORF">I4J41_06445</name>
</gene>
<feature type="compositionally biased region" description="Polar residues" evidence="1">
    <location>
        <begin position="107"/>
        <end position="119"/>
    </location>
</feature>